<evidence type="ECO:0000313" key="1">
    <source>
        <dbReference type="EMBL" id="MCL1029142.1"/>
    </source>
</evidence>
<gene>
    <name evidence="1" type="ORF">KAJ71_08910</name>
</gene>
<name>A0ABT0KAX5_9GAMM</name>
<dbReference type="RefSeq" id="WP_248945392.1">
    <property type="nucleotide sequence ID" value="NZ_CBCSGY010000037.1"/>
</dbReference>
<keyword evidence="2" id="KW-1185">Reference proteome</keyword>
<dbReference type="Proteomes" id="UP001165275">
    <property type="component" value="Unassembled WGS sequence"/>
</dbReference>
<sequence length="124" mass="14184">MGMISQYMPVFAWLFVVLILFVSFKELKGNREGFRLIKDWSSRNQWQGKTTTATLVSWKQTKAMHNFDYFYTFVVSCDLDGSKEMYNAAGVVRISQAALLKKGQAVTIKYQGMPPKKIAVVEID</sequence>
<evidence type="ECO:0000313" key="2">
    <source>
        <dbReference type="Proteomes" id="UP001165275"/>
    </source>
</evidence>
<dbReference type="EMBL" id="JAGQDC010000005">
    <property type="protein sequence ID" value="MCL1029142.1"/>
    <property type="molecule type" value="Genomic_DNA"/>
</dbReference>
<organism evidence="1 2">
    <name type="scientific">Serratia silvae</name>
    <dbReference type="NCBI Taxonomy" id="2824122"/>
    <lineage>
        <taxon>Bacteria</taxon>
        <taxon>Pseudomonadati</taxon>
        <taxon>Pseudomonadota</taxon>
        <taxon>Gammaproteobacteria</taxon>
        <taxon>Enterobacterales</taxon>
        <taxon>Yersiniaceae</taxon>
        <taxon>Serratia</taxon>
    </lineage>
</organism>
<reference evidence="1" key="1">
    <citation type="submission" date="2021-04" db="EMBL/GenBank/DDBJ databases">
        <title>Genome sequence of Serratia sp. arafor3.</title>
        <authorList>
            <person name="Besaury L."/>
        </authorList>
    </citation>
    <scope>NUCLEOTIDE SEQUENCE</scope>
    <source>
        <strain evidence="1">Arafor3</strain>
    </source>
</reference>
<comment type="caution">
    <text evidence="1">The sequence shown here is derived from an EMBL/GenBank/DDBJ whole genome shotgun (WGS) entry which is preliminary data.</text>
</comment>
<protein>
    <recommendedName>
        <fullName evidence="3">DUF3592 domain-containing protein</fullName>
    </recommendedName>
</protein>
<proteinExistence type="predicted"/>
<accession>A0ABT0KAX5</accession>
<evidence type="ECO:0008006" key="3">
    <source>
        <dbReference type="Google" id="ProtNLM"/>
    </source>
</evidence>